<dbReference type="RefSeq" id="WP_088076765.1">
    <property type="nucleotide sequence ID" value="NZ_JAHQCR010000072.1"/>
</dbReference>
<dbReference type="Proteomes" id="UP000790580">
    <property type="component" value="Unassembled WGS sequence"/>
</dbReference>
<name>A0ABS6JX51_9BACI</name>
<dbReference type="SUPFAM" id="SSF56801">
    <property type="entry name" value="Acetyl-CoA synthetase-like"/>
    <property type="match status" value="1"/>
</dbReference>
<gene>
    <name evidence="5" type="ORF">KS407_17280</name>
</gene>
<keyword evidence="6" id="KW-1185">Reference proteome</keyword>
<feature type="domain" description="AMP-dependent synthetase/ligase" evidence="3">
    <location>
        <begin position="17"/>
        <end position="381"/>
    </location>
</feature>
<dbReference type="Gene3D" id="3.30.300.30">
    <property type="match status" value="1"/>
</dbReference>
<sequence>MTNNVFDLSVWQLLKRAESLHPEKEVMYDLKRRMSYAELQQEAEWLAAGLYQSGVQKGDRIGVCLPNWHEFVVLYFALARIGAVLVPLNTRYRQHEVEHILNSSGVSMVFITNEFDKVSHDEQFRAVKEKVPTLKSIITVRYETDDLESYEQLMLLGKNKIIPNIDINIEHDLFCILFTSGTTGLPKGAMITHANAIRPPSILAEEMECTDQDVFFVAAPLFHVIGMGINVFSCIATCGRMVLTDVFKARKALEIIEQEKVTIHHGVPTMFILELNDPTFASRDVTSLRTGIVGGAPCPVEIVRRIREEMKCNICVGYGATETSSLTMTAFDDDDKVRSETLGKPIPHVEIKIVNDQREEIEGGSIGEIAVKGPGVMKGYYGMPEATKEVLDDKGWYYTGDIGRIDEKGYIYFEGRKKEMIIRGGYNIYPREVEELFYQHPEVLEVVVIGIPNDVLGELSVAVVTLKNKDSITDNELYEFVKPRIADYKVPDRIIFADDLPKTASGKITKYRIKEWVKQNQT</sequence>
<dbReference type="InterPro" id="IPR000873">
    <property type="entry name" value="AMP-dep_synth/lig_dom"/>
</dbReference>
<organism evidence="5 6">
    <name type="scientific">Evansella alkalicola</name>
    <dbReference type="NCBI Taxonomy" id="745819"/>
    <lineage>
        <taxon>Bacteria</taxon>
        <taxon>Bacillati</taxon>
        <taxon>Bacillota</taxon>
        <taxon>Bacilli</taxon>
        <taxon>Bacillales</taxon>
        <taxon>Bacillaceae</taxon>
        <taxon>Evansella</taxon>
    </lineage>
</organism>
<keyword evidence="2 5" id="KW-0436">Ligase</keyword>
<dbReference type="EMBL" id="JAHQCR010000072">
    <property type="protein sequence ID" value="MBU9723173.1"/>
    <property type="molecule type" value="Genomic_DNA"/>
</dbReference>
<dbReference type="Pfam" id="PF13193">
    <property type="entry name" value="AMP-binding_C"/>
    <property type="match status" value="1"/>
</dbReference>
<accession>A0ABS6JX51</accession>
<evidence type="ECO:0000313" key="6">
    <source>
        <dbReference type="Proteomes" id="UP000790580"/>
    </source>
</evidence>
<protein>
    <submittedName>
        <fullName evidence="5">Acyl--CoA ligase</fullName>
    </submittedName>
</protein>
<dbReference type="InterPro" id="IPR020845">
    <property type="entry name" value="AMP-binding_CS"/>
</dbReference>
<feature type="domain" description="AMP-binding enzyme C-terminal" evidence="4">
    <location>
        <begin position="432"/>
        <end position="507"/>
    </location>
</feature>
<comment type="caution">
    <text evidence="5">The sequence shown here is derived from an EMBL/GenBank/DDBJ whole genome shotgun (WGS) entry which is preliminary data.</text>
</comment>
<dbReference type="PANTHER" id="PTHR43201:SF5">
    <property type="entry name" value="MEDIUM-CHAIN ACYL-COA LIGASE ACSF2, MITOCHONDRIAL"/>
    <property type="match status" value="1"/>
</dbReference>
<dbReference type="GO" id="GO:0016874">
    <property type="term" value="F:ligase activity"/>
    <property type="evidence" value="ECO:0007669"/>
    <property type="project" value="UniProtKB-KW"/>
</dbReference>
<dbReference type="InterPro" id="IPR042099">
    <property type="entry name" value="ANL_N_sf"/>
</dbReference>
<dbReference type="InterPro" id="IPR045851">
    <property type="entry name" value="AMP-bd_C_sf"/>
</dbReference>
<dbReference type="PROSITE" id="PS00455">
    <property type="entry name" value="AMP_BINDING"/>
    <property type="match status" value="1"/>
</dbReference>
<evidence type="ECO:0000259" key="4">
    <source>
        <dbReference type="Pfam" id="PF13193"/>
    </source>
</evidence>
<dbReference type="Pfam" id="PF00501">
    <property type="entry name" value="AMP-binding"/>
    <property type="match status" value="1"/>
</dbReference>
<dbReference type="Gene3D" id="3.40.50.12780">
    <property type="entry name" value="N-terminal domain of ligase-like"/>
    <property type="match status" value="1"/>
</dbReference>
<proteinExistence type="inferred from homology"/>
<dbReference type="NCBIfam" id="NF004837">
    <property type="entry name" value="PRK06187.1"/>
    <property type="match status" value="1"/>
</dbReference>
<evidence type="ECO:0000256" key="2">
    <source>
        <dbReference type="ARBA" id="ARBA00022598"/>
    </source>
</evidence>
<evidence type="ECO:0000313" key="5">
    <source>
        <dbReference type="EMBL" id="MBU9723173.1"/>
    </source>
</evidence>
<evidence type="ECO:0000259" key="3">
    <source>
        <dbReference type="Pfam" id="PF00501"/>
    </source>
</evidence>
<dbReference type="InterPro" id="IPR025110">
    <property type="entry name" value="AMP-bd_C"/>
</dbReference>
<comment type="similarity">
    <text evidence="1">Belongs to the ATP-dependent AMP-binding enzyme family.</text>
</comment>
<evidence type="ECO:0000256" key="1">
    <source>
        <dbReference type="ARBA" id="ARBA00006432"/>
    </source>
</evidence>
<dbReference type="PANTHER" id="PTHR43201">
    <property type="entry name" value="ACYL-COA SYNTHETASE"/>
    <property type="match status" value="1"/>
</dbReference>
<reference evidence="5 6" key="1">
    <citation type="submission" date="2021-06" db="EMBL/GenBank/DDBJ databases">
        <title>Bacillus sp. RD4P76, an endophyte from a halophyte.</title>
        <authorList>
            <person name="Sun J.-Q."/>
        </authorList>
    </citation>
    <scope>NUCLEOTIDE SEQUENCE [LARGE SCALE GENOMIC DNA]</scope>
    <source>
        <strain evidence="5 6">JCM 17098</strain>
    </source>
</reference>